<protein>
    <submittedName>
        <fullName evidence="2">Uncharacterized protein</fullName>
    </submittedName>
</protein>
<gene>
    <name evidence="2" type="ORF">VZT92_026402</name>
</gene>
<name>A0AAW1DZT9_ZOAVI</name>
<evidence type="ECO:0000313" key="3">
    <source>
        <dbReference type="Proteomes" id="UP001488805"/>
    </source>
</evidence>
<organism evidence="2 3">
    <name type="scientific">Zoarces viviparus</name>
    <name type="common">Viviparous eelpout</name>
    <name type="synonym">Blennius viviparus</name>
    <dbReference type="NCBI Taxonomy" id="48416"/>
    <lineage>
        <taxon>Eukaryota</taxon>
        <taxon>Metazoa</taxon>
        <taxon>Chordata</taxon>
        <taxon>Craniata</taxon>
        <taxon>Vertebrata</taxon>
        <taxon>Euteleostomi</taxon>
        <taxon>Actinopterygii</taxon>
        <taxon>Neopterygii</taxon>
        <taxon>Teleostei</taxon>
        <taxon>Neoteleostei</taxon>
        <taxon>Acanthomorphata</taxon>
        <taxon>Eupercaria</taxon>
        <taxon>Perciformes</taxon>
        <taxon>Cottioidei</taxon>
        <taxon>Zoarcales</taxon>
        <taxon>Zoarcidae</taxon>
        <taxon>Zoarcinae</taxon>
        <taxon>Zoarces</taxon>
    </lineage>
</organism>
<feature type="region of interest" description="Disordered" evidence="1">
    <location>
        <begin position="1"/>
        <end position="21"/>
    </location>
</feature>
<sequence length="77" mass="8514">MQNISSSPREHTSSPSLLPLWPVSPSVLGPAVLGAVQPRCSPRCSPRDDVLSSVPAKLRGSTRPRWNSFISWFNYHN</sequence>
<reference evidence="2 3" key="1">
    <citation type="journal article" date="2024" name="Genome Biol. Evol.">
        <title>Chromosome-level genome assembly of the viviparous eelpout Zoarces viviparus.</title>
        <authorList>
            <person name="Fuhrmann N."/>
            <person name="Brasseur M.V."/>
            <person name="Bakowski C.E."/>
            <person name="Podsiadlowski L."/>
            <person name="Prost S."/>
            <person name="Krehenwinkel H."/>
            <person name="Mayer C."/>
        </authorList>
    </citation>
    <scope>NUCLEOTIDE SEQUENCE [LARGE SCALE GENOMIC DNA]</scope>
    <source>
        <strain evidence="2">NO-MEL_2022_Ind0_liver</strain>
    </source>
</reference>
<dbReference type="AlphaFoldDB" id="A0AAW1DZT9"/>
<accession>A0AAW1DZT9</accession>
<comment type="caution">
    <text evidence="2">The sequence shown here is derived from an EMBL/GenBank/DDBJ whole genome shotgun (WGS) entry which is preliminary data.</text>
</comment>
<dbReference type="Proteomes" id="UP001488805">
    <property type="component" value="Unassembled WGS sequence"/>
</dbReference>
<evidence type="ECO:0000313" key="2">
    <source>
        <dbReference type="EMBL" id="KAK9515786.1"/>
    </source>
</evidence>
<dbReference type="EMBL" id="JBCEZU010000586">
    <property type="protein sequence ID" value="KAK9515786.1"/>
    <property type="molecule type" value="Genomic_DNA"/>
</dbReference>
<proteinExistence type="predicted"/>
<evidence type="ECO:0000256" key="1">
    <source>
        <dbReference type="SAM" id="MobiDB-lite"/>
    </source>
</evidence>
<keyword evidence="3" id="KW-1185">Reference proteome</keyword>